<evidence type="ECO:0000313" key="1">
    <source>
        <dbReference type="EMBL" id="CDW32505.1"/>
    </source>
</evidence>
<feature type="non-terminal residue" evidence="1">
    <location>
        <position position="1"/>
    </location>
</feature>
<organism evidence="1">
    <name type="scientific">Lepeophtheirus salmonis</name>
    <name type="common">Salmon louse</name>
    <name type="synonym">Caligus salmonis</name>
    <dbReference type="NCBI Taxonomy" id="72036"/>
    <lineage>
        <taxon>Eukaryota</taxon>
        <taxon>Metazoa</taxon>
        <taxon>Ecdysozoa</taxon>
        <taxon>Arthropoda</taxon>
        <taxon>Crustacea</taxon>
        <taxon>Multicrustacea</taxon>
        <taxon>Hexanauplia</taxon>
        <taxon>Copepoda</taxon>
        <taxon>Siphonostomatoida</taxon>
        <taxon>Caligidae</taxon>
        <taxon>Lepeophtheirus</taxon>
    </lineage>
</organism>
<sequence length="72" mass="8200">SQTAPQNLRQDRQHNINRTLGLSESFVHKVKREFEASKVLGSLPHFEKYQVASRQILITSSRPTFGLPTLPI</sequence>
<reference evidence="1" key="1">
    <citation type="submission" date="2014-05" db="EMBL/GenBank/DDBJ databases">
        <authorList>
            <person name="Chronopoulou M."/>
        </authorList>
    </citation>
    <scope>NUCLEOTIDE SEQUENCE</scope>
    <source>
        <tissue evidence="1">Whole organism</tissue>
    </source>
</reference>
<dbReference type="EMBL" id="HACA01015144">
    <property type="protein sequence ID" value="CDW32505.1"/>
    <property type="molecule type" value="Transcribed_RNA"/>
</dbReference>
<proteinExistence type="predicted"/>
<accession>A0A0K2U368</accession>
<name>A0A0K2U368_LEPSM</name>
<protein>
    <submittedName>
        <fullName evidence="1">Uncharacterized protein</fullName>
    </submittedName>
</protein>
<dbReference type="AlphaFoldDB" id="A0A0K2U368"/>